<feature type="repeat" description="WD" evidence="4">
    <location>
        <begin position="245"/>
        <end position="286"/>
    </location>
</feature>
<evidence type="ECO:0000256" key="2">
    <source>
        <dbReference type="ARBA" id="ARBA00022574"/>
    </source>
</evidence>
<proteinExistence type="inferred from homology"/>
<dbReference type="AlphaFoldDB" id="A0A367KTJ1"/>
<feature type="repeat" description="WD" evidence="4">
    <location>
        <begin position="97"/>
        <end position="129"/>
    </location>
</feature>
<keyword evidence="7" id="KW-1185">Reference proteome</keyword>
<feature type="compositionally biased region" description="Basic and acidic residues" evidence="5">
    <location>
        <begin position="761"/>
        <end position="774"/>
    </location>
</feature>
<feature type="compositionally biased region" description="Low complexity" evidence="5">
    <location>
        <begin position="697"/>
        <end position="707"/>
    </location>
</feature>
<dbReference type="Pfam" id="PF11816">
    <property type="entry name" value="DUF3337"/>
    <property type="match status" value="1"/>
</dbReference>
<dbReference type="Gene3D" id="2.130.10.10">
    <property type="entry name" value="YVTN repeat-like/Quinoprotein amine dehydrogenase"/>
    <property type="match status" value="2"/>
</dbReference>
<evidence type="ECO:0000256" key="5">
    <source>
        <dbReference type="SAM" id="MobiDB-lite"/>
    </source>
</evidence>
<feature type="repeat" description="WD" evidence="4">
    <location>
        <begin position="203"/>
        <end position="244"/>
    </location>
</feature>
<evidence type="ECO:0000256" key="1">
    <source>
        <dbReference type="ARBA" id="ARBA00006917"/>
    </source>
</evidence>
<dbReference type="PROSITE" id="PS00678">
    <property type="entry name" value="WD_REPEATS_1"/>
    <property type="match status" value="1"/>
</dbReference>
<accession>A0A367KTJ1</accession>
<feature type="compositionally biased region" description="Polar residues" evidence="5">
    <location>
        <begin position="639"/>
        <end position="660"/>
    </location>
</feature>
<dbReference type="InterPro" id="IPR015943">
    <property type="entry name" value="WD40/YVTN_repeat-like_dom_sf"/>
</dbReference>
<dbReference type="InterPro" id="IPR001680">
    <property type="entry name" value="WD40_rpt"/>
</dbReference>
<dbReference type="STRING" id="4846.A0A367KTJ1"/>
<protein>
    <submittedName>
        <fullName evidence="6">Uncharacterized protein</fullName>
    </submittedName>
</protein>
<dbReference type="InterPro" id="IPR019775">
    <property type="entry name" value="WD40_repeat_CS"/>
</dbReference>
<dbReference type="Proteomes" id="UP000253551">
    <property type="component" value="Unassembled WGS sequence"/>
</dbReference>
<evidence type="ECO:0000313" key="6">
    <source>
        <dbReference type="EMBL" id="RCI05440.1"/>
    </source>
</evidence>
<feature type="repeat" description="WD" evidence="4">
    <location>
        <begin position="141"/>
        <end position="182"/>
    </location>
</feature>
<dbReference type="InterPro" id="IPR020472">
    <property type="entry name" value="WD40_PAC1"/>
</dbReference>
<evidence type="ECO:0000256" key="3">
    <source>
        <dbReference type="ARBA" id="ARBA00022737"/>
    </source>
</evidence>
<dbReference type="CDD" id="cd00200">
    <property type="entry name" value="WD40"/>
    <property type="match status" value="1"/>
</dbReference>
<keyword evidence="2 4" id="KW-0853">WD repeat</keyword>
<feature type="compositionally biased region" description="Basic and acidic residues" evidence="5">
    <location>
        <begin position="582"/>
        <end position="598"/>
    </location>
</feature>
<reference evidence="6 7" key="1">
    <citation type="journal article" date="2018" name="G3 (Bethesda)">
        <title>Phylogenetic and Phylogenomic Definition of Rhizopus Species.</title>
        <authorList>
            <person name="Gryganskyi A.P."/>
            <person name="Golan J."/>
            <person name="Dolatabadi S."/>
            <person name="Mondo S."/>
            <person name="Robb S."/>
            <person name="Idnurm A."/>
            <person name="Muszewska A."/>
            <person name="Steczkiewicz K."/>
            <person name="Masonjones S."/>
            <person name="Liao H.L."/>
            <person name="Gajdeczka M.T."/>
            <person name="Anike F."/>
            <person name="Vuek A."/>
            <person name="Anishchenko I.M."/>
            <person name="Voigt K."/>
            <person name="de Hoog G.S."/>
            <person name="Smith M.E."/>
            <person name="Heitman J."/>
            <person name="Vilgalys R."/>
            <person name="Stajich J.E."/>
        </authorList>
    </citation>
    <scope>NUCLEOTIDE SEQUENCE [LARGE SCALE GENOMIC DNA]</scope>
    <source>
        <strain evidence="6 7">LSU 92-RS-03</strain>
    </source>
</reference>
<dbReference type="PRINTS" id="PR00320">
    <property type="entry name" value="GPROTEINBRPT"/>
</dbReference>
<dbReference type="InterPro" id="IPR051246">
    <property type="entry name" value="WDR48"/>
</dbReference>
<feature type="compositionally biased region" description="Polar residues" evidence="5">
    <location>
        <begin position="737"/>
        <end position="759"/>
    </location>
</feature>
<organism evidence="6 7">
    <name type="scientific">Rhizopus stolonifer</name>
    <name type="common">Rhizopus nigricans</name>
    <dbReference type="NCBI Taxonomy" id="4846"/>
    <lineage>
        <taxon>Eukaryota</taxon>
        <taxon>Fungi</taxon>
        <taxon>Fungi incertae sedis</taxon>
        <taxon>Mucoromycota</taxon>
        <taxon>Mucoromycotina</taxon>
        <taxon>Mucoromycetes</taxon>
        <taxon>Mucorales</taxon>
        <taxon>Mucorineae</taxon>
        <taxon>Rhizopodaceae</taxon>
        <taxon>Rhizopus</taxon>
    </lineage>
</organism>
<gene>
    <name evidence="6" type="ORF">CU098_009293</name>
</gene>
<dbReference type="GO" id="GO:0000724">
    <property type="term" value="P:double-strand break repair via homologous recombination"/>
    <property type="evidence" value="ECO:0007669"/>
    <property type="project" value="TreeGrafter"/>
</dbReference>
<sequence>MKAATRRKISYVVKSRNDEQAHCLGVNSLAIDASQSNVNETTAHGGLLYSAGRDGVVASWDLSLQFKKEFKKNGEESWSIDRQLQNSTEKTSCKAFSQMHTDWVNDIVLCEKGTCVVSASSDRTIKVWKPYSDHPKAAHTIGTHTDYAKCLTYASHTGWVASGGLDRRIKLWDISQSKEIISMDAGPSNHFADGSNESNTLHHSASKCSIYALTTNPSGSLIASGSPEKVIRLWDPKSGKRIGKLTGHTDNIRALLMSEDGKHILSGSSDATIKLWSVAARRCLATYETHPDSVWSLYSNHPDLRTFYSGSRDGLVNKTEISGRAVSDSDGECVGLFKEDSGVVKIAALQDTFVWTATSSSSINRWLSVPSHKRRQILPRSDSNPEIPPKAIVKLQPAKDSFSSPIRNSYIASDQITVYAGSVLSIPVSYHEDDIDNQDTIVPLRNAPDYVIEGRPGIVSHLMLQNRCQVLTKDTNGEVTMWDLIKCLQIKRFGKRDIEEVAQEVNSLESSPAWCSVDTKIGAITVQLHKSNCFDCELYADEIELPKDYEVREEHRLNLGKWVLANLFKKYIQSEIEHQENGNTRYVEEHPEKSDPLKNKTAQSPPETPQQKPGTLEQTTPSIPAQTETEGPKLPLAAVTTNTDQSPYIPTSPQATQFPGSMTAPPASSPQPDYFSGNHHPPQRRESAVQLPPPAALPTTPASPTASNFMNRLKNLSVKAKLSRTLTNEDRPAVETPQPSLTASTNTVVTTPITSSATTVKPKEENDTSKLKEVEESESENYMPVDLDEFPPLNIPESTVIIIAEESAEASTGMDLYRGTVGSAGEDSDTVVKAAPSWLLSYLLYNKIPEKDAVKFTFVLRPANGTSLEELSGGPNNRLLANRMLRVRKLLQYVAEKLKVEDESSLELLCGDTILTPTMTLAAIRQHILKTGGDIPLCYRLKDENTISN</sequence>
<dbReference type="OrthoDB" id="2421129at2759"/>
<feature type="region of interest" description="Disordered" evidence="5">
    <location>
        <begin position="582"/>
        <end position="708"/>
    </location>
</feature>
<dbReference type="PANTHER" id="PTHR19862:SF14">
    <property type="entry name" value="WD REPEAT-CONTAINING PROTEIN 48"/>
    <property type="match status" value="1"/>
</dbReference>
<dbReference type="EMBL" id="PJQM01000387">
    <property type="protein sequence ID" value="RCI05440.1"/>
    <property type="molecule type" value="Genomic_DNA"/>
</dbReference>
<dbReference type="SUPFAM" id="SSF50978">
    <property type="entry name" value="WD40 repeat-like"/>
    <property type="match status" value="1"/>
</dbReference>
<feature type="region of interest" description="Disordered" evidence="5">
    <location>
        <begin position="725"/>
        <end position="789"/>
    </location>
</feature>
<dbReference type="SMART" id="SM00320">
    <property type="entry name" value="WD40"/>
    <property type="match status" value="8"/>
</dbReference>
<dbReference type="PANTHER" id="PTHR19862">
    <property type="entry name" value="WD REPEAT-CONTAINING PROTEIN 48"/>
    <property type="match status" value="1"/>
</dbReference>
<name>A0A367KTJ1_RHIST</name>
<dbReference type="InterPro" id="IPR036322">
    <property type="entry name" value="WD40_repeat_dom_sf"/>
</dbReference>
<comment type="caution">
    <text evidence="6">The sequence shown here is derived from an EMBL/GenBank/DDBJ whole genome shotgun (WGS) entry which is preliminary data.</text>
</comment>
<feature type="compositionally biased region" description="Polar residues" evidence="5">
    <location>
        <begin position="600"/>
        <end position="629"/>
    </location>
</feature>
<comment type="similarity">
    <text evidence="1">Belongs to the WD repeat WDR48 family.</text>
</comment>
<dbReference type="GO" id="GO:0043130">
    <property type="term" value="F:ubiquitin binding"/>
    <property type="evidence" value="ECO:0007669"/>
    <property type="project" value="TreeGrafter"/>
</dbReference>
<evidence type="ECO:0000313" key="7">
    <source>
        <dbReference type="Proteomes" id="UP000253551"/>
    </source>
</evidence>
<keyword evidence="3" id="KW-0677">Repeat</keyword>
<dbReference type="PROSITE" id="PS50294">
    <property type="entry name" value="WD_REPEATS_REGION"/>
    <property type="match status" value="4"/>
</dbReference>
<dbReference type="PROSITE" id="PS50082">
    <property type="entry name" value="WD_REPEATS_2"/>
    <property type="match status" value="4"/>
</dbReference>
<evidence type="ECO:0000256" key="4">
    <source>
        <dbReference type="PROSITE-ProRule" id="PRU00221"/>
    </source>
</evidence>
<dbReference type="Pfam" id="PF00400">
    <property type="entry name" value="WD40"/>
    <property type="match status" value="5"/>
</dbReference>
<dbReference type="InterPro" id="IPR021772">
    <property type="entry name" value="WDR48/Bun107"/>
</dbReference>